<feature type="region of interest" description="Disordered" evidence="1">
    <location>
        <begin position="1"/>
        <end position="50"/>
    </location>
</feature>
<evidence type="ECO:0000256" key="1">
    <source>
        <dbReference type="SAM" id="MobiDB-lite"/>
    </source>
</evidence>
<feature type="compositionally biased region" description="Polar residues" evidence="1">
    <location>
        <begin position="33"/>
        <end position="42"/>
    </location>
</feature>
<proteinExistence type="predicted"/>
<feature type="compositionally biased region" description="Basic and acidic residues" evidence="1">
    <location>
        <begin position="1"/>
        <end position="23"/>
    </location>
</feature>
<protein>
    <submittedName>
        <fullName evidence="3">Protein VCF2-like</fullName>
    </submittedName>
</protein>
<dbReference type="Proteomes" id="UP001652640">
    <property type="component" value="Chromosome 14"/>
</dbReference>
<organism evidence="2 3">
    <name type="scientific">Odocoileus virginianus</name>
    <name type="common">White-tailed deer</name>
    <dbReference type="NCBI Taxonomy" id="9874"/>
    <lineage>
        <taxon>Eukaryota</taxon>
        <taxon>Metazoa</taxon>
        <taxon>Chordata</taxon>
        <taxon>Craniata</taxon>
        <taxon>Vertebrata</taxon>
        <taxon>Euteleostomi</taxon>
        <taxon>Mammalia</taxon>
        <taxon>Eutheria</taxon>
        <taxon>Laurasiatheria</taxon>
        <taxon>Artiodactyla</taxon>
        <taxon>Ruminantia</taxon>
        <taxon>Pecora</taxon>
        <taxon>Cervidae</taxon>
        <taxon>Odocoileinae</taxon>
        <taxon>Odocoileus</taxon>
    </lineage>
</organism>
<name>A0ABM4IXD6_ODOVR</name>
<reference evidence="3" key="2">
    <citation type="submission" date="2025-08" db="UniProtKB">
        <authorList>
            <consortium name="RefSeq"/>
        </authorList>
    </citation>
    <scope>IDENTIFICATION</scope>
    <source>
        <tissue evidence="3">Tongue muscle</tissue>
    </source>
</reference>
<keyword evidence="2" id="KW-1185">Reference proteome</keyword>
<sequence length="50" mass="5995">MEAQRAELVMKRRRNDNKNDNHHSLPSKRSKRNSIFQESQDAMKNKRKAN</sequence>
<dbReference type="GeneID" id="139038167"/>
<evidence type="ECO:0000313" key="3">
    <source>
        <dbReference type="RefSeq" id="XP_070332481.1"/>
    </source>
</evidence>
<accession>A0ABM4IXD6</accession>
<reference evidence="2" key="1">
    <citation type="journal article" date="2022" name="J. Hered.">
        <title>A De Novo Chromosome-Level Genome Assembly of the White-Tailed Deer, Odocoileus Virginianus.</title>
        <authorList>
            <person name="London E.W."/>
            <person name="Roca A.L."/>
            <person name="Novakofski J.E."/>
            <person name="Mateus-Pinilla N.E."/>
        </authorList>
    </citation>
    <scope>NUCLEOTIDE SEQUENCE [LARGE SCALE GENOMIC DNA]</scope>
</reference>
<gene>
    <name evidence="3" type="primary">LOC139038167</name>
</gene>
<dbReference type="RefSeq" id="XP_070332481.1">
    <property type="nucleotide sequence ID" value="XM_070476380.1"/>
</dbReference>
<evidence type="ECO:0000313" key="2">
    <source>
        <dbReference type="Proteomes" id="UP001652640"/>
    </source>
</evidence>